<sequence length="25" mass="2815">PVNALASRPTIRYSLGSTHRLHLRV</sequence>
<accession>A0A383DYL2</accession>
<name>A0A383DYL2_9ZZZZ</name>
<reference evidence="1" key="1">
    <citation type="submission" date="2018-05" db="EMBL/GenBank/DDBJ databases">
        <authorList>
            <person name="Lanie J.A."/>
            <person name="Ng W.-L."/>
            <person name="Kazmierczak K.M."/>
            <person name="Andrzejewski T.M."/>
            <person name="Davidsen T.M."/>
            <person name="Wayne K.J."/>
            <person name="Tettelin H."/>
            <person name="Glass J.I."/>
            <person name="Rusch D."/>
            <person name="Podicherti R."/>
            <person name="Tsui H.-C.T."/>
            <person name="Winkler M.E."/>
        </authorList>
    </citation>
    <scope>NUCLEOTIDE SEQUENCE</scope>
</reference>
<feature type="non-terminal residue" evidence="1">
    <location>
        <position position="25"/>
    </location>
</feature>
<organism evidence="1">
    <name type="scientific">marine metagenome</name>
    <dbReference type="NCBI Taxonomy" id="408172"/>
    <lineage>
        <taxon>unclassified sequences</taxon>
        <taxon>metagenomes</taxon>
        <taxon>ecological metagenomes</taxon>
    </lineage>
</organism>
<dbReference type="AlphaFoldDB" id="A0A383DYL2"/>
<feature type="non-terminal residue" evidence="1">
    <location>
        <position position="1"/>
    </location>
</feature>
<evidence type="ECO:0000313" key="1">
    <source>
        <dbReference type="EMBL" id="SVE49323.1"/>
    </source>
</evidence>
<proteinExistence type="predicted"/>
<protein>
    <submittedName>
        <fullName evidence="1">Uncharacterized protein</fullName>
    </submittedName>
</protein>
<dbReference type="EMBL" id="UINC01221124">
    <property type="protein sequence ID" value="SVE49323.1"/>
    <property type="molecule type" value="Genomic_DNA"/>
</dbReference>
<gene>
    <name evidence="1" type="ORF">METZ01_LOCUS502177</name>
</gene>